<sequence>MSDVQDKFTYENFKNDNIFFEGLIFDKIYKIFNDEYIEDNKAIEKCQEIKSSLLNPYHDEELILNFCKILYKIIAKSKGWQNDITDEIPKDDKLLCTSLKYWLYEKIVNNEIKGLGVDELFQKWKVALEGKINGQLSIPCTFNKLNWIDVDKIRSIYAFLLIYYSNLVKIYNNKPIKCKYSNFFGKGLKAYYESLSVCSVEKEDDNYCKEFNEFQELHKLYNIYWEKSTFNTEYNYSEESNDECPLNIESPNDPLIISYKEKNNILYLSNQTIGYLKNSIISASSAIGTTVGISAFLFYIYKYTSLGSIFPIRMQKDNTIFENTAEGTNGFTVSTSEIEPIYFKNSDYKMSYYSLNNS</sequence>
<evidence type="ECO:0000313" key="2">
    <source>
        <dbReference type="EMBL" id="SBT02644.1"/>
    </source>
</evidence>
<protein>
    <submittedName>
        <fullName evidence="2">PIR Superfamily Protein</fullName>
    </submittedName>
</protein>
<accession>A0A1A8XBR5</accession>
<keyword evidence="1" id="KW-0812">Transmembrane</keyword>
<evidence type="ECO:0000313" key="3">
    <source>
        <dbReference type="Proteomes" id="UP000078546"/>
    </source>
</evidence>
<dbReference type="EMBL" id="FLQV01003605">
    <property type="protein sequence ID" value="SBT02644.1"/>
    <property type="molecule type" value="Genomic_DNA"/>
</dbReference>
<feature type="transmembrane region" description="Helical" evidence="1">
    <location>
        <begin position="280"/>
        <end position="301"/>
    </location>
</feature>
<organism evidence="2 3">
    <name type="scientific">Plasmodium ovale curtisi</name>
    <dbReference type="NCBI Taxonomy" id="864141"/>
    <lineage>
        <taxon>Eukaryota</taxon>
        <taxon>Sar</taxon>
        <taxon>Alveolata</taxon>
        <taxon>Apicomplexa</taxon>
        <taxon>Aconoidasida</taxon>
        <taxon>Haemosporida</taxon>
        <taxon>Plasmodiidae</taxon>
        <taxon>Plasmodium</taxon>
        <taxon>Plasmodium (Plasmodium)</taxon>
    </lineage>
</organism>
<dbReference type="AlphaFoldDB" id="A0A1A8XBR5"/>
<reference evidence="3" key="1">
    <citation type="submission" date="2016-05" db="EMBL/GenBank/DDBJ databases">
        <authorList>
            <person name="Naeem Raeece"/>
        </authorList>
    </citation>
    <scope>NUCLEOTIDE SEQUENCE [LARGE SCALE GENOMIC DNA]</scope>
</reference>
<name>A0A1A8XBR5_PLAOA</name>
<evidence type="ECO:0000256" key="1">
    <source>
        <dbReference type="SAM" id="Phobius"/>
    </source>
</evidence>
<keyword evidence="1" id="KW-1133">Transmembrane helix</keyword>
<proteinExistence type="predicted"/>
<keyword evidence="1" id="KW-0472">Membrane</keyword>
<gene>
    <name evidence="2" type="ORF">POVCU1_079150</name>
</gene>
<dbReference type="Proteomes" id="UP000078546">
    <property type="component" value="Unassembled WGS sequence"/>
</dbReference>